<dbReference type="OrthoDB" id="4088121at2759"/>
<dbReference type="KEGG" id="spaa:SPAPADRAFT_140637"/>
<keyword evidence="6 7" id="KW-0472">Membrane</keyword>
<comment type="similarity">
    <text evidence="2 7">Belongs to the AIM11 family.</text>
</comment>
<evidence type="ECO:0000256" key="6">
    <source>
        <dbReference type="ARBA" id="ARBA00023136"/>
    </source>
</evidence>
<comment type="subcellular location">
    <subcellularLocation>
        <location evidence="1 7">Membrane</location>
        <topology evidence="1 7">Multi-pass membrane protein</topology>
    </subcellularLocation>
</comment>
<name>G3ART0_SPAPN</name>
<dbReference type="OMA" id="RFAYKST"/>
<dbReference type="AlphaFoldDB" id="G3ART0"/>
<dbReference type="InParanoid" id="G3ART0"/>
<evidence type="ECO:0000256" key="2">
    <source>
        <dbReference type="ARBA" id="ARBA00008938"/>
    </source>
</evidence>
<feature type="transmembrane region" description="Helical" evidence="7">
    <location>
        <begin position="74"/>
        <end position="100"/>
    </location>
</feature>
<evidence type="ECO:0000256" key="4">
    <source>
        <dbReference type="ARBA" id="ARBA00022692"/>
    </source>
</evidence>
<keyword evidence="4 7" id="KW-0812">Transmembrane</keyword>
<keyword evidence="5 7" id="KW-1133">Transmembrane helix</keyword>
<dbReference type="GO" id="GO:0016020">
    <property type="term" value="C:membrane"/>
    <property type="evidence" value="ECO:0007669"/>
    <property type="project" value="UniProtKB-SubCell"/>
</dbReference>
<dbReference type="GO" id="GO:0005739">
    <property type="term" value="C:mitochondrion"/>
    <property type="evidence" value="ECO:0007669"/>
    <property type="project" value="TreeGrafter"/>
</dbReference>
<dbReference type="PANTHER" id="PTHR39136">
    <property type="entry name" value="ALTERED INHERITANCE OF MITOCHONDRIA PROTEIN 11"/>
    <property type="match status" value="1"/>
</dbReference>
<feature type="transmembrane region" description="Helical" evidence="7">
    <location>
        <begin position="27"/>
        <end position="45"/>
    </location>
</feature>
<protein>
    <recommendedName>
        <fullName evidence="3 7">Altered inheritance of mitochondria protein 11</fullName>
    </recommendedName>
</protein>
<dbReference type="RefSeq" id="XP_007376125.1">
    <property type="nucleotide sequence ID" value="XM_007376063.1"/>
</dbReference>
<dbReference type="GeneID" id="18870310"/>
<evidence type="ECO:0000256" key="7">
    <source>
        <dbReference type="RuleBase" id="RU367098"/>
    </source>
</evidence>
<evidence type="ECO:0000256" key="1">
    <source>
        <dbReference type="ARBA" id="ARBA00004141"/>
    </source>
</evidence>
<evidence type="ECO:0000256" key="5">
    <source>
        <dbReference type="ARBA" id="ARBA00022989"/>
    </source>
</evidence>
<evidence type="ECO:0000313" key="8">
    <source>
        <dbReference type="EMBL" id="EGW31347.1"/>
    </source>
</evidence>
<proteinExistence type="inferred from homology"/>
<organism evidence="9">
    <name type="scientific">Spathaspora passalidarum (strain NRRL Y-27907 / 11-Y1)</name>
    <dbReference type="NCBI Taxonomy" id="619300"/>
    <lineage>
        <taxon>Eukaryota</taxon>
        <taxon>Fungi</taxon>
        <taxon>Dikarya</taxon>
        <taxon>Ascomycota</taxon>
        <taxon>Saccharomycotina</taxon>
        <taxon>Pichiomycetes</taxon>
        <taxon>Debaryomycetaceae</taxon>
        <taxon>Spathaspora</taxon>
    </lineage>
</organism>
<dbReference type="EMBL" id="GL996503">
    <property type="protein sequence ID" value="EGW31347.1"/>
    <property type="molecule type" value="Genomic_DNA"/>
</dbReference>
<dbReference type="InterPro" id="IPR038814">
    <property type="entry name" value="AIM11"/>
</dbReference>
<reference evidence="8 9" key="1">
    <citation type="journal article" date="2011" name="Proc. Natl. Acad. Sci. U.S.A.">
        <title>Comparative genomics of xylose-fermenting fungi for enhanced biofuel production.</title>
        <authorList>
            <person name="Wohlbach D.J."/>
            <person name="Kuo A."/>
            <person name="Sato T.K."/>
            <person name="Potts K.M."/>
            <person name="Salamov A.A."/>
            <person name="LaButti K.M."/>
            <person name="Sun H."/>
            <person name="Clum A."/>
            <person name="Pangilinan J.L."/>
            <person name="Lindquist E.A."/>
            <person name="Lucas S."/>
            <person name="Lapidus A."/>
            <person name="Jin M."/>
            <person name="Gunawan C."/>
            <person name="Balan V."/>
            <person name="Dale B.E."/>
            <person name="Jeffries T.W."/>
            <person name="Zinkel R."/>
            <person name="Barry K.W."/>
            <person name="Grigoriev I.V."/>
            <person name="Gasch A.P."/>
        </authorList>
    </citation>
    <scope>NUCLEOTIDE SEQUENCE [LARGE SCALE GENOMIC DNA]</scope>
    <source>
        <strain evidence="9">NRRL Y-27907 / 11-Y1</strain>
    </source>
</reference>
<sequence>MTDLLRTLNFKLADASDEYKQRRKIQMMRFMASAAITIFASRFAYKATITRQYVPTLFQGNHSPPLSYNFATDAAVAVGAGTLLCGSVSGMLIFGGFWCLDISNVKEFGWRMKSLMGGDQKEKELSEMPMDEESSYIQDSLNDMLEGKYDFDKIDDETDKN</sequence>
<dbReference type="PANTHER" id="PTHR39136:SF1">
    <property type="entry name" value="ALTERED INHERITANCE OF MITOCHONDRIA PROTEIN 11"/>
    <property type="match status" value="1"/>
</dbReference>
<dbReference type="FunCoup" id="G3ART0">
    <property type="interactions" value="24"/>
</dbReference>
<dbReference type="HOGENOM" id="CLU_118700_0_0_1"/>
<accession>G3ART0</accession>
<dbReference type="eggNOG" id="ENOG502SAK0">
    <property type="taxonomic scope" value="Eukaryota"/>
</dbReference>
<evidence type="ECO:0000313" key="9">
    <source>
        <dbReference type="Proteomes" id="UP000000709"/>
    </source>
</evidence>
<keyword evidence="9" id="KW-1185">Reference proteome</keyword>
<dbReference type="Proteomes" id="UP000000709">
    <property type="component" value="Unassembled WGS sequence"/>
</dbReference>
<gene>
    <name evidence="7" type="primary">AIM11</name>
    <name evidence="8" type="ORF">SPAPADRAFT_140637</name>
</gene>
<evidence type="ECO:0000256" key="3">
    <source>
        <dbReference type="ARBA" id="ARBA00021144"/>
    </source>
</evidence>